<proteinExistence type="inferred from homology"/>
<comment type="caution">
    <text evidence="4">Lacks conserved residue(s) required for the propagation of feature annotation.</text>
</comment>
<evidence type="ECO:0000313" key="7">
    <source>
        <dbReference type="EMBL" id="MFC0847502.1"/>
    </source>
</evidence>
<accession>A0ABV6TP06</accession>
<keyword evidence="1" id="KW-0645">Protease</keyword>
<keyword evidence="3" id="KW-0720">Serine protease</keyword>
<evidence type="ECO:0000256" key="4">
    <source>
        <dbReference type="PROSITE-ProRule" id="PRU01240"/>
    </source>
</evidence>
<feature type="domain" description="Peptidase S8/S53" evidence="6">
    <location>
        <begin position="223"/>
        <end position="478"/>
    </location>
</feature>
<gene>
    <name evidence="7" type="ORF">ACFH04_27905</name>
</gene>
<evidence type="ECO:0000256" key="2">
    <source>
        <dbReference type="ARBA" id="ARBA00022801"/>
    </source>
</evidence>
<feature type="compositionally biased region" description="Basic and acidic residues" evidence="5">
    <location>
        <begin position="139"/>
        <end position="156"/>
    </location>
</feature>
<keyword evidence="8" id="KW-1185">Reference proteome</keyword>
<name>A0ABV6TP06_9ACTN</name>
<dbReference type="Gene3D" id="3.40.50.200">
    <property type="entry name" value="Peptidase S8/S53 domain"/>
    <property type="match status" value="1"/>
</dbReference>
<evidence type="ECO:0000313" key="8">
    <source>
        <dbReference type="Proteomes" id="UP001589887"/>
    </source>
</evidence>
<comment type="similarity">
    <text evidence="4">Belongs to the peptidase S8 family.</text>
</comment>
<keyword evidence="2" id="KW-0378">Hydrolase</keyword>
<dbReference type="InterPro" id="IPR015500">
    <property type="entry name" value="Peptidase_S8_subtilisin-rel"/>
</dbReference>
<comment type="caution">
    <text evidence="7">The sequence shown here is derived from an EMBL/GenBank/DDBJ whole genome shotgun (WGS) entry which is preliminary data.</text>
</comment>
<dbReference type="SUPFAM" id="SSF52743">
    <property type="entry name" value="Subtilisin-like"/>
    <property type="match status" value="1"/>
</dbReference>
<dbReference type="Proteomes" id="UP001589887">
    <property type="component" value="Unassembled WGS sequence"/>
</dbReference>
<feature type="region of interest" description="Disordered" evidence="5">
    <location>
        <begin position="1"/>
        <end position="23"/>
    </location>
</feature>
<protein>
    <submittedName>
        <fullName evidence="7">S8 family serine peptidase</fullName>
    </submittedName>
</protein>
<dbReference type="PRINTS" id="PR00723">
    <property type="entry name" value="SUBTILISIN"/>
</dbReference>
<dbReference type="InterPro" id="IPR000209">
    <property type="entry name" value="Peptidase_S8/S53_dom"/>
</dbReference>
<evidence type="ECO:0000256" key="5">
    <source>
        <dbReference type="SAM" id="MobiDB-lite"/>
    </source>
</evidence>
<evidence type="ECO:0000256" key="1">
    <source>
        <dbReference type="ARBA" id="ARBA00022670"/>
    </source>
</evidence>
<feature type="region of interest" description="Disordered" evidence="5">
    <location>
        <begin position="476"/>
        <end position="496"/>
    </location>
</feature>
<evidence type="ECO:0000256" key="3">
    <source>
        <dbReference type="ARBA" id="ARBA00022825"/>
    </source>
</evidence>
<feature type="region of interest" description="Disordered" evidence="5">
    <location>
        <begin position="132"/>
        <end position="169"/>
    </location>
</feature>
<dbReference type="EMBL" id="JBHMQV010000009">
    <property type="protein sequence ID" value="MFC0847502.1"/>
    <property type="molecule type" value="Genomic_DNA"/>
</dbReference>
<dbReference type="Pfam" id="PF00082">
    <property type="entry name" value="Peptidase_S8"/>
    <property type="match status" value="1"/>
</dbReference>
<organism evidence="7 8">
    <name type="scientific">Streptomyces noboritoensis</name>
    <dbReference type="NCBI Taxonomy" id="67337"/>
    <lineage>
        <taxon>Bacteria</taxon>
        <taxon>Bacillati</taxon>
        <taxon>Actinomycetota</taxon>
        <taxon>Actinomycetes</taxon>
        <taxon>Kitasatosporales</taxon>
        <taxon>Streptomycetaceae</taxon>
        <taxon>Streptomyces</taxon>
    </lineage>
</organism>
<dbReference type="InterPro" id="IPR036852">
    <property type="entry name" value="Peptidase_S8/S53_dom_sf"/>
</dbReference>
<reference evidence="7 8" key="1">
    <citation type="submission" date="2024-09" db="EMBL/GenBank/DDBJ databases">
        <authorList>
            <person name="Sun Q."/>
            <person name="Mori K."/>
        </authorList>
    </citation>
    <scope>NUCLEOTIDE SEQUENCE [LARGE SCALE GENOMIC DNA]</scope>
    <source>
        <strain evidence="7 8">JCM 4557</strain>
    </source>
</reference>
<sequence>MGDSLGTAGAAGAQDPGPEGAGFAYHPVERELIVVARPELVQDGSPISEAPPGSSALDMFLMDQQLALEPLFGSEARVREALALLPRHGVDVPDLTLFHRVRGGEDRLEELASRLAGLPGIDTAYVKPSALPATGPFGAKDDGDERADEGRREKEGAATPDFSGRQGYLGPAPEGVDAAWAWLQAGGSGEGVSIVDVEAAWQLGHRDLGPKLAGIVAGTPVEDLAWRNHGTGVLGVLGGSRTGSGTLGIVPEAVLAVASIHGIGTARAITGAADRLTPGDILLVPLHRPGPRLGYAADDDQRGHIPLEWWPDDYAAVRYATARGVVVVEAAGNGAESLDDALYEARPDGFPAWWRNPFDPAAPSSGAIVVGAGAPPPGTHGRDHGPDRSRLGFSNFGTRVDAQGWGHEVTTAGGFWNRPGELQGGQSEDTWYTDAFSGTSPAAAQVAGVLAALQGMLRTAGLAPLAPEPLRELLRRTGSPQREAPGRPSSQRIGTRPDLRAAVAHLVPRRITEGVAERFWDDLLPDPPDPLDTHHSTTRLRLYVNGAWRTLTDPEPHVRLAVHTAFAGGRHAVRVRYTDADEVVGVTVTGER</sequence>
<evidence type="ECO:0000259" key="6">
    <source>
        <dbReference type="Pfam" id="PF00082"/>
    </source>
</evidence>
<dbReference type="PROSITE" id="PS51892">
    <property type="entry name" value="SUBTILASE"/>
    <property type="match status" value="1"/>
</dbReference>
<dbReference type="RefSeq" id="WP_394322330.1">
    <property type="nucleotide sequence ID" value="NZ_JBHMQV010000009.1"/>
</dbReference>